<evidence type="ECO:0000256" key="1">
    <source>
        <dbReference type="ARBA" id="ARBA00022908"/>
    </source>
</evidence>
<dbReference type="Proteomes" id="UP000184196">
    <property type="component" value="Unassembled WGS sequence"/>
</dbReference>
<dbReference type="PROSITE" id="PS00397">
    <property type="entry name" value="RECOMBINASES_1"/>
    <property type="match status" value="1"/>
</dbReference>
<dbReference type="GO" id="GO:0000150">
    <property type="term" value="F:DNA strand exchange activity"/>
    <property type="evidence" value="ECO:0007669"/>
    <property type="project" value="InterPro"/>
</dbReference>
<feature type="domain" description="Resolvase/invertase-type recombinase catalytic" evidence="7">
    <location>
        <begin position="2"/>
        <end position="150"/>
    </location>
</feature>
<evidence type="ECO:0000313" key="10">
    <source>
        <dbReference type="Proteomes" id="UP000184196"/>
    </source>
</evidence>
<dbReference type="GO" id="GO:0003677">
    <property type="term" value="F:DNA binding"/>
    <property type="evidence" value="ECO:0007669"/>
    <property type="project" value="UniProtKB-KW"/>
</dbReference>
<dbReference type="EMBL" id="FQUW01000028">
    <property type="protein sequence ID" value="SHF42045.1"/>
    <property type="molecule type" value="Genomic_DNA"/>
</dbReference>
<dbReference type="AlphaFoldDB" id="A0A1M5BHV1"/>
<dbReference type="InterPro" id="IPR006118">
    <property type="entry name" value="Recombinase_CS"/>
</dbReference>
<dbReference type="InterPro" id="IPR025827">
    <property type="entry name" value="Zn_ribbon_recom_dom"/>
</dbReference>
<sequence>MRIGIYVRVSTDEQARHGYSIAEQEEAGRRRALEIAGEQAEVHVFSDLGQSGAALDRPGLTRLREWVREGRLDVLIVRDMDRLSRKLAHQLLLTEEFEKAGVRLEFLDHEWKNTPEGRLFSSIRGAFSEYEREKIRERMVRCKLQKARMGGLPIYQEPYGYRQENGKLVEDPAEAEVVRQIYRWFTTEDIGPGAVAERLADMGIPSPKGCSFWHRSAVKRLLSNPAYKGEMVYNRARWEKSSGTRKKVEDRKTSEWIFVPVPPLVDAVTWERAQEKLAEARRKYSGWSKENYLLSGIITCTDCGNPMHGICHRRKSGKKDRYYTCCRDYTDPHKQGCRPRKLLRADGVEAAVWDLVISWLNDPEALAAELKNGMEPENLRADLERVEKRLSEVRKGRSNILRALASGLADLDSDSTKLLNELRERERRLEARKREIEAALLRSAADESRIKDVCRRAKECLEMLDTLSFDQKRALVRTLVRQVTVSGSGGDFQVTVYAAFAPAAAAVAVEKGRK</sequence>
<gene>
    <name evidence="9" type="ORF">SAMN02745218_02215</name>
</gene>
<evidence type="ECO:0000256" key="5">
    <source>
        <dbReference type="PROSITE-ProRule" id="PRU10137"/>
    </source>
</evidence>
<dbReference type="InterPro" id="IPR050639">
    <property type="entry name" value="SSR_resolvase"/>
</dbReference>
<dbReference type="PANTHER" id="PTHR30461:SF23">
    <property type="entry name" value="DNA RECOMBINASE-RELATED"/>
    <property type="match status" value="1"/>
</dbReference>
<dbReference type="SUPFAM" id="SSF53041">
    <property type="entry name" value="Resolvase-like"/>
    <property type="match status" value="1"/>
</dbReference>
<dbReference type="InterPro" id="IPR036162">
    <property type="entry name" value="Resolvase-like_N_sf"/>
</dbReference>
<dbReference type="Gene3D" id="3.90.1750.20">
    <property type="entry name" value="Putative Large Serine Recombinase, Chain B, Domain 2"/>
    <property type="match status" value="1"/>
</dbReference>
<dbReference type="PANTHER" id="PTHR30461">
    <property type="entry name" value="DNA-INVERTASE FROM LAMBDOID PROPHAGE"/>
    <property type="match status" value="1"/>
</dbReference>
<dbReference type="Pfam" id="PF07508">
    <property type="entry name" value="Recombinase"/>
    <property type="match status" value="1"/>
</dbReference>
<dbReference type="SMART" id="SM00857">
    <property type="entry name" value="Resolvase"/>
    <property type="match status" value="1"/>
</dbReference>
<dbReference type="RefSeq" id="WP_073166243.1">
    <property type="nucleotide sequence ID" value="NZ_FQUW01000028.1"/>
</dbReference>
<feature type="active site" description="O-(5'-phospho-DNA)-serine intermediate" evidence="4 5">
    <location>
        <position position="10"/>
    </location>
</feature>
<organism evidence="9 10">
    <name type="scientific">Desulfofundulus australicus DSM 11792</name>
    <dbReference type="NCBI Taxonomy" id="1121425"/>
    <lineage>
        <taxon>Bacteria</taxon>
        <taxon>Bacillati</taxon>
        <taxon>Bacillota</taxon>
        <taxon>Clostridia</taxon>
        <taxon>Eubacteriales</taxon>
        <taxon>Peptococcaceae</taxon>
        <taxon>Desulfofundulus</taxon>
    </lineage>
</organism>
<keyword evidence="3" id="KW-0233">DNA recombination</keyword>
<reference evidence="10" key="1">
    <citation type="submission" date="2016-11" db="EMBL/GenBank/DDBJ databases">
        <authorList>
            <person name="Varghese N."/>
            <person name="Submissions S."/>
        </authorList>
    </citation>
    <scope>NUCLEOTIDE SEQUENCE [LARGE SCALE GENOMIC DNA]</scope>
    <source>
        <strain evidence="10">DSM 11792</strain>
    </source>
</reference>
<dbReference type="Pfam" id="PF13408">
    <property type="entry name" value="Zn_ribbon_recom"/>
    <property type="match status" value="1"/>
</dbReference>
<dbReference type="PROSITE" id="PS51736">
    <property type="entry name" value="RECOMBINASES_3"/>
    <property type="match status" value="1"/>
</dbReference>
<name>A0A1M5BHV1_9FIRM</name>
<evidence type="ECO:0000256" key="6">
    <source>
        <dbReference type="SAM" id="Coils"/>
    </source>
</evidence>
<feature type="domain" description="Recombinase" evidence="8">
    <location>
        <begin position="158"/>
        <end position="283"/>
    </location>
</feature>
<protein>
    <submittedName>
        <fullName evidence="9">Site-specific DNA recombinase</fullName>
    </submittedName>
</protein>
<evidence type="ECO:0000256" key="4">
    <source>
        <dbReference type="PIRSR" id="PIRSR606118-50"/>
    </source>
</evidence>
<dbReference type="Gene3D" id="3.40.50.1390">
    <property type="entry name" value="Resolvase, N-terminal catalytic domain"/>
    <property type="match status" value="1"/>
</dbReference>
<dbReference type="Pfam" id="PF00239">
    <property type="entry name" value="Resolvase"/>
    <property type="match status" value="1"/>
</dbReference>
<dbReference type="GO" id="GO:0015074">
    <property type="term" value="P:DNA integration"/>
    <property type="evidence" value="ECO:0007669"/>
    <property type="project" value="UniProtKB-KW"/>
</dbReference>
<evidence type="ECO:0000259" key="7">
    <source>
        <dbReference type="PROSITE" id="PS51736"/>
    </source>
</evidence>
<proteinExistence type="predicted"/>
<dbReference type="InterPro" id="IPR038109">
    <property type="entry name" value="DNA_bind_recomb_sf"/>
</dbReference>
<evidence type="ECO:0000256" key="3">
    <source>
        <dbReference type="ARBA" id="ARBA00023172"/>
    </source>
</evidence>
<evidence type="ECO:0000256" key="2">
    <source>
        <dbReference type="ARBA" id="ARBA00023125"/>
    </source>
</evidence>
<keyword evidence="1" id="KW-0229">DNA integration</keyword>
<dbReference type="InterPro" id="IPR011109">
    <property type="entry name" value="DNA_bind_recombinase_dom"/>
</dbReference>
<dbReference type="InterPro" id="IPR006119">
    <property type="entry name" value="Resolv_N"/>
</dbReference>
<evidence type="ECO:0000259" key="8">
    <source>
        <dbReference type="PROSITE" id="PS51737"/>
    </source>
</evidence>
<dbReference type="OrthoDB" id="1094757at2"/>
<accession>A0A1M5BHV1</accession>
<dbReference type="CDD" id="cd00338">
    <property type="entry name" value="Ser_Recombinase"/>
    <property type="match status" value="1"/>
</dbReference>
<keyword evidence="6" id="KW-0175">Coiled coil</keyword>
<feature type="coiled-coil region" evidence="6">
    <location>
        <begin position="408"/>
        <end position="442"/>
    </location>
</feature>
<keyword evidence="10" id="KW-1185">Reference proteome</keyword>
<evidence type="ECO:0000313" key="9">
    <source>
        <dbReference type="EMBL" id="SHF42045.1"/>
    </source>
</evidence>
<dbReference type="PROSITE" id="PS51737">
    <property type="entry name" value="RECOMBINASE_DNA_BIND"/>
    <property type="match status" value="1"/>
</dbReference>
<keyword evidence="2" id="KW-0238">DNA-binding</keyword>